<dbReference type="AlphaFoldDB" id="A0A1F4T7E4"/>
<sequence length="81" mass="9006">MINIIRYRKAVWRVAKSSIKKGKTAPQAINLAIKDFLKGSSQDMADQILTLYPGILSGRAHSSSGINEEEKLFAWSADIKK</sequence>
<reference evidence="1 2" key="1">
    <citation type="journal article" date="2016" name="Nat. Commun.">
        <title>Thousands of microbial genomes shed light on interconnected biogeochemical processes in an aquifer system.</title>
        <authorList>
            <person name="Anantharaman K."/>
            <person name="Brown C.T."/>
            <person name="Hug L.A."/>
            <person name="Sharon I."/>
            <person name="Castelle C.J."/>
            <person name="Probst A.J."/>
            <person name="Thomas B.C."/>
            <person name="Singh A."/>
            <person name="Wilkins M.J."/>
            <person name="Karaoz U."/>
            <person name="Brodie E.L."/>
            <person name="Williams K.H."/>
            <person name="Hubbard S.S."/>
            <person name="Banfield J.F."/>
        </authorList>
    </citation>
    <scope>NUCLEOTIDE SEQUENCE [LARGE SCALE GENOMIC DNA]</scope>
</reference>
<dbReference type="Proteomes" id="UP000178602">
    <property type="component" value="Unassembled WGS sequence"/>
</dbReference>
<organism evidence="1 2">
    <name type="scientific">candidate division WOR-1 bacterium RIFOXYC12_FULL_54_18</name>
    <dbReference type="NCBI Taxonomy" id="1802584"/>
    <lineage>
        <taxon>Bacteria</taxon>
        <taxon>Bacillati</taxon>
        <taxon>Saganbacteria</taxon>
    </lineage>
</organism>
<evidence type="ECO:0000313" key="2">
    <source>
        <dbReference type="Proteomes" id="UP000178602"/>
    </source>
</evidence>
<protein>
    <submittedName>
        <fullName evidence="1">Uncharacterized protein</fullName>
    </submittedName>
</protein>
<accession>A0A1F4T7E4</accession>
<proteinExistence type="predicted"/>
<comment type="caution">
    <text evidence="1">The sequence shown here is derived from an EMBL/GenBank/DDBJ whole genome shotgun (WGS) entry which is preliminary data.</text>
</comment>
<dbReference type="EMBL" id="MEUG01000001">
    <property type="protein sequence ID" value="OGC28672.1"/>
    <property type="molecule type" value="Genomic_DNA"/>
</dbReference>
<evidence type="ECO:0000313" key="1">
    <source>
        <dbReference type="EMBL" id="OGC28672.1"/>
    </source>
</evidence>
<gene>
    <name evidence="1" type="ORF">A3K49_06930</name>
</gene>
<name>A0A1F4T7E4_UNCSA</name>